<dbReference type="CDD" id="cd06530">
    <property type="entry name" value="S26_SPase_I"/>
    <property type="match status" value="1"/>
</dbReference>
<evidence type="ECO:0000256" key="4">
    <source>
        <dbReference type="ARBA" id="ARBA00013208"/>
    </source>
</evidence>
<dbReference type="InterPro" id="IPR019757">
    <property type="entry name" value="Pept_S26A_signal_pept_1_Lys-AS"/>
</dbReference>
<evidence type="ECO:0000259" key="9">
    <source>
        <dbReference type="Pfam" id="PF10502"/>
    </source>
</evidence>
<feature type="coiled-coil region" evidence="8">
    <location>
        <begin position="268"/>
        <end position="295"/>
    </location>
</feature>
<dbReference type="EMBL" id="JASUBT010000007">
    <property type="protein sequence ID" value="MDL4936268.1"/>
    <property type="molecule type" value="Genomic_DNA"/>
</dbReference>
<evidence type="ECO:0000313" key="10">
    <source>
        <dbReference type="EMBL" id="MBA0971825.1"/>
    </source>
</evidence>
<keyword evidence="7" id="KW-0645">Protease</keyword>
<reference evidence="10 12" key="1">
    <citation type="submission" date="2020-06" db="EMBL/GenBank/DDBJ databases">
        <title>Crossreactivity between MHC class I-restricted antigens from cancer cells and an enterococcal bacteriophage.</title>
        <authorList>
            <person name="Fluckiger A."/>
            <person name="Daillere R."/>
            <person name="Sassi M."/>
            <person name="Cattoir V."/>
            <person name="Kroemer G."/>
            <person name="Zitvogel L."/>
        </authorList>
    </citation>
    <scope>NUCLEOTIDE SEQUENCE [LARGE SCALE GENOMIC DNA]</scope>
    <source>
        <strain evidence="10 12">EG4</strain>
    </source>
</reference>
<keyword evidence="5 7" id="KW-0378">Hydrolase</keyword>
<dbReference type="GO" id="GO:0005886">
    <property type="term" value="C:plasma membrane"/>
    <property type="evidence" value="ECO:0007669"/>
    <property type="project" value="UniProtKB-SubCell"/>
</dbReference>
<dbReference type="EC" id="3.4.21.89" evidence="4 7"/>
<dbReference type="Gene3D" id="2.10.109.10">
    <property type="entry name" value="Umud Fragment, subunit A"/>
    <property type="match status" value="1"/>
</dbReference>
<protein>
    <recommendedName>
        <fullName evidence="4 7">Signal peptidase I</fullName>
        <ecNumber evidence="4 7">3.4.21.89</ecNumber>
    </recommendedName>
</protein>
<evidence type="ECO:0000256" key="1">
    <source>
        <dbReference type="ARBA" id="ARBA00000677"/>
    </source>
</evidence>
<feature type="transmembrane region" description="Helical" evidence="7">
    <location>
        <begin position="241"/>
        <end position="262"/>
    </location>
</feature>
<evidence type="ECO:0000256" key="3">
    <source>
        <dbReference type="ARBA" id="ARBA00009370"/>
    </source>
</evidence>
<evidence type="ECO:0000256" key="6">
    <source>
        <dbReference type="PIRSR" id="PIRSR600223-1"/>
    </source>
</evidence>
<dbReference type="InterPro" id="IPR019758">
    <property type="entry name" value="Pept_S26A_signal_pept_1_CS"/>
</dbReference>
<proteinExistence type="inferred from homology"/>
<dbReference type="RefSeq" id="WP_103300360.1">
    <property type="nucleotide sequence ID" value="NZ_CAKOCH010000003.1"/>
</dbReference>
<evidence type="ECO:0000256" key="5">
    <source>
        <dbReference type="ARBA" id="ARBA00022801"/>
    </source>
</evidence>
<dbReference type="EMBL" id="JABXJK010000013">
    <property type="protein sequence ID" value="MBA0971825.1"/>
    <property type="molecule type" value="Genomic_DNA"/>
</dbReference>
<dbReference type="InterPro" id="IPR000223">
    <property type="entry name" value="Pept_S26A_signal_pept_1"/>
</dbReference>
<dbReference type="GO" id="GO:0009003">
    <property type="term" value="F:signal peptidase activity"/>
    <property type="evidence" value="ECO:0007669"/>
    <property type="project" value="UniProtKB-EC"/>
</dbReference>
<evidence type="ECO:0000256" key="8">
    <source>
        <dbReference type="SAM" id="Coils"/>
    </source>
</evidence>
<evidence type="ECO:0000256" key="7">
    <source>
        <dbReference type="RuleBase" id="RU362042"/>
    </source>
</evidence>
<evidence type="ECO:0000256" key="2">
    <source>
        <dbReference type="ARBA" id="ARBA00004401"/>
    </source>
</evidence>
<keyword evidence="7" id="KW-0812">Transmembrane</keyword>
<feature type="domain" description="Peptidase S26" evidence="9">
    <location>
        <begin position="24"/>
        <end position="170"/>
    </location>
</feature>
<feature type="transmembrane region" description="Helical" evidence="7">
    <location>
        <begin position="184"/>
        <end position="207"/>
    </location>
</feature>
<dbReference type="AlphaFoldDB" id="A0ABD4ZUA1"/>
<comment type="similarity">
    <text evidence="3 7">Belongs to the peptidase S26 family.</text>
</comment>
<sequence length="433" mass="49151">MWSQNNHPSVDQASRRKRTIGFILAFGVVFSLFFVLHTRYTIHPVSGSSMEPTIQDGQYVLIERNQKFQRYATIAFSATEEEGMFIKRIIGVPGDKMTIRGNILILSLETKSKFDSTVQVKLSDQVAEQLKEKNEIPAGYYFTLGDHMDVSNDSRNFGLIKKTQVEGVLKGILPQSIKGGRPMFVLNVLAVALVVISFVILMIRLIAHYRLEQVKNLEQYPADFRRKLSILKQEETRKNTFFLLIISGLLGLALCLMMVSVFQTGNQLDLAQHQAAQVEKEVQKLKSQQNELLSKVTVRSYPDEGIGLKETDWTKLVDKEKQKEAQPKIETELTQKLAPYFGLVQAMISVDVPSQTLTLSLLGDTENEENKEKIKENVEVLIAEAKDIPKLTQITIEIVMTVNQKQETIYEGTFLREKDQEDFSLLETSKEKG</sequence>
<feature type="active site" evidence="6">
    <location>
        <position position="87"/>
    </location>
</feature>
<dbReference type="PROSITE" id="PS00760">
    <property type="entry name" value="SPASE_I_2"/>
    <property type="match status" value="1"/>
</dbReference>
<dbReference type="SUPFAM" id="SSF51306">
    <property type="entry name" value="LexA/Signal peptidase"/>
    <property type="match status" value="1"/>
</dbReference>
<evidence type="ECO:0000313" key="13">
    <source>
        <dbReference type="Proteomes" id="UP001241571"/>
    </source>
</evidence>
<organism evidence="11 13">
    <name type="scientific">Enterococcus gallinarum</name>
    <dbReference type="NCBI Taxonomy" id="1353"/>
    <lineage>
        <taxon>Bacteria</taxon>
        <taxon>Bacillati</taxon>
        <taxon>Bacillota</taxon>
        <taxon>Bacilli</taxon>
        <taxon>Lactobacillales</taxon>
        <taxon>Enterococcaceae</taxon>
        <taxon>Enterococcus</taxon>
    </lineage>
</organism>
<dbReference type="Pfam" id="PF10502">
    <property type="entry name" value="Peptidase_S26"/>
    <property type="match status" value="1"/>
</dbReference>
<dbReference type="NCBIfam" id="TIGR02227">
    <property type="entry name" value="sigpep_I_bact"/>
    <property type="match status" value="1"/>
</dbReference>
<dbReference type="Proteomes" id="UP001241571">
    <property type="component" value="Unassembled WGS sequence"/>
</dbReference>
<gene>
    <name evidence="11" type="primary">lepB</name>
    <name evidence="10" type="ORF">HWH42_04320</name>
    <name evidence="11" type="ORF">QRX88_11130</name>
</gene>
<evidence type="ECO:0000313" key="11">
    <source>
        <dbReference type="EMBL" id="MDL4936268.1"/>
    </source>
</evidence>
<feature type="active site" evidence="6">
    <location>
        <position position="49"/>
    </location>
</feature>
<comment type="subcellular location">
    <subcellularLocation>
        <location evidence="2">Cell membrane</location>
        <topology evidence="2">Single-pass type II membrane protein</topology>
    </subcellularLocation>
    <subcellularLocation>
        <location evidence="7">Membrane</location>
        <topology evidence="7">Single-pass type II membrane protein</topology>
    </subcellularLocation>
</comment>
<comment type="caution">
    <text evidence="7">Lacks conserved residue(s) required for the propagation of feature annotation.</text>
</comment>
<dbReference type="GO" id="GO:0006508">
    <property type="term" value="P:proteolysis"/>
    <property type="evidence" value="ECO:0007669"/>
    <property type="project" value="UniProtKB-KW"/>
</dbReference>
<dbReference type="InterPro" id="IPR019533">
    <property type="entry name" value="Peptidase_S26"/>
</dbReference>
<evidence type="ECO:0000313" key="12">
    <source>
        <dbReference type="Proteomes" id="UP000571857"/>
    </source>
</evidence>
<keyword evidence="8" id="KW-0175">Coiled coil</keyword>
<reference evidence="11 13" key="2">
    <citation type="submission" date="2023-06" db="EMBL/GenBank/DDBJ databases">
        <title>Acute promotion of culturable opportunistic pathogens and persistent increase of antibiotic resistance following antibiotic exposure in mouse gut microbiota.</title>
        <authorList>
            <person name="Li L."/>
            <person name="Wang B."/>
            <person name="Sun Y."/>
            <person name="Wang M."/>
            <person name="Xu H."/>
        </authorList>
    </citation>
    <scope>NUCLEOTIDE SEQUENCE [LARGE SCALE GENOMIC DNA]</scope>
    <source>
        <strain evidence="11 13">CRI2_2</strain>
    </source>
</reference>
<dbReference type="PROSITE" id="PS00761">
    <property type="entry name" value="SPASE_I_3"/>
    <property type="match status" value="1"/>
</dbReference>
<dbReference type="InterPro" id="IPR036286">
    <property type="entry name" value="LexA/Signal_pep-like_sf"/>
</dbReference>
<dbReference type="PANTHER" id="PTHR43390:SF1">
    <property type="entry name" value="CHLOROPLAST PROCESSING PEPTIDASE"/>
    <property type="match status" value="1"/>
</dbReference>
<feature type="transmembrane region" description="Helical" evidence="7">
    <location>
        <begin position="20"/>
        <end position="42"/>
    </location>
</feature>
<comment type="caution">
    <text evidence="11">The sequence shown here is derived from an EMBL/GenBank/DDBJ whole genome shotgun (WGS) entry which is preliminary data.</text>
</comment>
<comment type="catalytic activity">
    <reaction evidence="1 7">
        <text>Cleavage of hydrophobic, N-terminal signal or leader sequences from secreted and periplasmic proteins.</text>
        <dbReference type="EC" id="3.4.21.89"/>
    </reaction>
</comment>
<keyword evidence="7" id="KW-1133">Transmembrane helix</keyword>
<dbReference type="PRINTS" id="PR00727">
    <property type="entry name" value="LEADERPTASE"/>
</dbReference>
<dbReference type="Proteomes" id="UP000571857">
    <property type="component" value="Unassembled WGS sequence"/>
</dbReference>
<name>A0ABD4ZUA1_ENTGA</name>
<dbReference type="PANTHER" id="PTHR43390">
    <property type="entry name" value="SIGNAL PEPTIDASE I"/>
    <property type="match status" value="1"/>
</dbReference>
<accession>A0ABD4ZUA1</accession>
<keyword evidence="7" id="KW-0472">Membrane</keyword>